<evidence type="ECO:0000256" key="3">
    <source>
        <dbReference type="ARBA" id="ARBA00023018"/>
    </source>
</evidence>
<name>A0AAD9MZ18_9ANNE</name>
<comment type="caution">
    <text evidence="9">The sequence shown here is derived from an EMBL/GenBank/DDBJ whole genome shotgun (WGS) entry which is preliminary data.</text>
</comment>
<dbReference type="InterPro" id="IPR000195">
    <property type="entry name" value="Rab-GAP-TBC_dom"/>
</dbReference>
<organism evidence="9 10">
    <name type="scientific">Paralvinella palmiformis</name>
    <dbReference type="NCBI Taxonomy" id="53620"/>
    <lineage>
        <taxon>Eukaryota</taxon>
        <taxon>Metazoa</taxon>
        <taxon>Spiralia</taxon>
        <taxon>Lophotrochozoa</taxon>
        <taxon>Annelida</taxon>
        <taxon>Polychaeta</taxon>
        <taxon>Sedentaria</taxon>
        <taxon>Canalipalpata</taxon>
        <taxon>Terebellida</taxon>
        <taxon>Terebelliformia</taxon>
        <taxon>Alvinellidae</taxon>
        <taxon>Paralvinella</taxon>
    </lineage>
</organism>
<feature type="domain" description="TLDc" evidence="8">
    <location>
        <begin position="365"/>
        <end position="537"/>
    </location>
</feature>
<dbReference type="SUPFAM" id="SSF47923">
    <property type="entry name" value="Ypt/Rab-GAP domain of gyp1p"/>
    <property type="match status" value="1"/>
</dbReference>
<dbReference type="PROSITE" id="PS50086">
    <property type="entry name" value="TBC_RABGAP"/>
    <property type="match status" value="1"/>
</dbReference>
<evidence type="ECO:0000256" key="5">
    <source>
        <dbReference type="ARBA" id="ARBA00023329"/>
    </source>
</evidence>
<evidence type="ECO:0000313" key="10">
    <source>
        <dbReference type="Proteomes" id="UP001208570"/>
    </source>
</evidence>
<protein>
    <recommendedName>
        <fullName evidence="11">TBC1 domain family member 24</fullName>
    </recommendedName>
</protein>
<evidence type="ECO:0000256" key="4">
    <source>
        <dbReference type="ARBA" id="ARBA00023136"/>
    </source>
</evidence>
<dbReference type="Pfam" id="PF07534">
    <property type="entry name" value="TLD"/>
    <property type="match status" value="1"/>
</dbReference>
<dbReference type="PANTHER" id="PTHR23354">
    <property type="entry name" value="NUCLEOLAR PROTEIN 7/ESTROGEN RECEPTOR COACTIVATOR-RELATED"/>
    <property type="match status" value="1"/>
</dbReference>
<dbReference type="GO" id="GO:0030659">
    <property type="term" value="C:cytoplasmic vesicle membrane"/>
    <property type="evidence" value="ECO:0007669"/>
    <property type="project" value="UniProtKB-SubCell"/>
</dbReference>
<dbReference type="GO" id="GO:0045202">
    <property type="term" value="C:synapse"/>
    <property type="evidence" value="ECO:0007669"/>
    <property type="project" value="UniProtKB-SubCell"/>
</dbReference>
<comment type="subcellular location">
    <subcellularLocation>
        <location evidence="1">Cytoplasmic vesicle membrane</location>
    </subcellularLocation>
    <subcellularLocation>
        <location evidence="2">Endomembrane system</location>
        <topology evidence="2">Peripheral membrane protein</topology>
    </subcellularLocation>
    <subcellularLocation>
        <location evidence="6">Synapse</location>
    </subcellularLocation>
</comment>
<evidence type="ECO:0000256" key="1">
    <source>
        <dbReference type="ARBA" id="ARBA00004156"/>
    </source>
</evidence>
<dbReference type="Gene3D" id="1.10.472.80">
    <property type="entry name" value="Ypt/Rab-GAP domain of gyp1p, domain 3"/>
    <property type="match status" value="1"/>
</dbReference>
<accession>A0AAD9MZ18</accession>
<dbReference type="PANTHER" id="PTHR23354:SF122">
    <property type="entry name" value="GTPASE-ACTIVATING PROTEIN SKYWALKER"/>
    <property type="match status" value="1"/>
</dbReference>
<dbReference type="EMBL" id="JAODUP010000473">
    <property type="protein sequence ID" value="KAK2148961.1"/>
    <property type="molecule type" value="Genomic_DNA"/>
</dbReference>
<dbReference type="SMART" id="SM00584">
    <property type="entry name" value="TLDc"/>
    <property type="match status" value="1"/>
</dbReference>
<feature type="domain" description="Rab-GAP TBC" evidence="7">
    <location>
        <begin position="65"/>
        <end position="251"/>
    </location>
</feature>
<dbReference type="InterPro" id="IPR006571">
    <property type="entry name" value="TLDc_dom"/>
</dbReference>
<evidence type="ECO:0000256" key="6">
    <source>
        <dbReference type="ARBA" id="ARBA00034103"/>
    </source>
</evidence>
<keyword evidence="5" id="KW-0968">Cytoplasmic vesicle</keyword>
<evidence type="ECO:0000259" key="7">
    <source>
        <dbReference type="PROSITE" id="PS50086"/>
    </source>
</evidence>
<keyword evidence="10" id="KW-1185">Reference proteome</keyword>
<evidence type="ECO:0000259" key="8">
    <source>
        <dbReference type="PROSITE" id="PS51886"/>
    </source>
</evidence>
<dbReference type="Proteomes" id="UP001208570">
    <property type="component" value="Unassembled WGS sequence"/>
</dbReference>
<dbReference type="Pfam" id="PF00566">
    <property type="entry name" value="RabGAP-TBC"/>
    <property type="match status" value="1"/>
</dbReference>
<keyword evidence="4" id="KW-0472">Membrane</keyword>
<dbReference type="InterPro" id="IPR035969">
    <property type="entry name" value="Rab-GAP_TBC_sf"/>
</dbReference>
<evidence type="ECO:0000313" key="9">
    <source>
        <dbReference type="EMBL" id="KAK2148961.1"/>
    </source>
</evidence>
<evidence type="ECO:0000256" key="2">
    <source>
        <dbReference type="ARBA" id="ARBA00004184"/>
    </source>
</evidence>
<dbReference type="SMART" id="SM00164">
    <property type="entry name" value="TBC"/>
    <property type="match status" value="1"/>
</dbReference>
<sequence>MMEDAESGHGPLTAYVDHTFNPMSTIVKNGSPDKVVIFDSSDLDEVIKTGDLKRIKKFVRNGAWVVMDEIRRVLWWKLSCAMLKDASTASIYEDTVKEVFGEDGKQHQVTMPTFVDVSTKEHYHISEPGIHIAKKVICVLGTTCPDITYAPLVFPICCLLLHYMDETDCYNCMYGLVRSSVGYLPQTKKAHDIMKYVLSDLAKKYAKSFTSYISKRGLQSEGVMENWIWWIFRDLPFTHLVRVIDCYLVEGPKILYRVALAILNLFHKHVVKANAGKLDGDLDRALSQFCEDIPVSPEKFLKVAFQIRRFSRKELRKHQLKADIYINSLRNVTITHTLPKSESCDSLNIKVSSSFSGPLPTYESGIINDDQFQAIWSWLPTRISLYEPVLLYTSSEHGTSLSTFYGRVEGTEPTLLIIKTKSGEVFGAYCTTDWEDRQQNQKQYFGTGESFVFTLAPKKRRYSWVGLKLQENTPNMASLFMRGDGNTLFIGGGNGVAISLDGNLYKGCSQKCQTFDNPPLVEGEDFECVTIEVFGFKSD</sequence>
<evidence type="ECO:0008006" key="11">
    <source>
        <dbReference type="Google" id="ProtNLM"/>
    </source>
</evidence>
<proteinExistence type="predicted"/>
<dbReference type="GO" id="GO:0012505">
    <property type="term" value="C:endomembrane system"/>
    <property type="evidence" value="ECO:0007669"/>
    <property type="project" value="UniProtKB-SubCell"/>
</dbReference>
<gene>
    <name evidence="9" type="ORF">LSH36_473g01031</name>
</gene>
<reference evidence="9" key="1">
    <citation type="journal article" date="2023" name="Mol. Biol. Evol.">
        <title>Third-Generation Sequencing Reveals the Adaptive Role of the Epigenome in Three Deep-Sea Polychaetes.</title>
        <authorList>
            <person name="Perez M."/>
            <person name="Aroh O."/>
            <person name="Sun Y."/>
            <person name="Lan Y."/>
            <person name="Juniper S.K."/>
            <person name="Young C.R."/>
            <person name="Angers B."/>
            <person name="Qian P.Y."/>
        </authorList>
    </citation>
    <scope>NUCLEOTIDE SEQUENCE</scope>
    <source>
        <strain evidence="9">P08H-3</strain>
    </source>
</reference>
<keyword evidence="3" id="KW-0770">Synapse</keyword>
<dbReference type="PROSITE" id="PS51886">
    <property type="entry name" value="TLDC"/>
    <property type="match status" value="1"/>
</dbReference>
<dbReference type="AlphaFoldDB" id="A0AAD9MZ18"/>